<dbReference type="Proteomes" id="UP001328733">
    <property type="component" value="Unassembled WGS sequence"/>
</dbReference>
<evidence type="ECO:0000313" key="1">
    <source>
        <dbReference type="EMBL" id="MEG3440254.1"/>
    </source>
</evidence>
<dbReference type="SUPFAM" id="SSF52540">
    <property type="entry name" value="P-loop containing nucleoside triphosphate hydrolases"/>
    <property type="match status" value="1"/>
</dbReference>
<name>A0AAW9QY70_9CHRO</name>
<proteinExistence type="predicted"/>
<comment type="caution">
    <text evidence="1">The sequence shown here is derived from an EMBL/GenBank/DDBJ whole genome shotgun (WGS) entry which is preliminary data.</text>
</comment>
<evidence type="ECO:0000313" key="2">
    <source>
        <dbReference type="Proteomes" id="UP001328733"/>
    </source>
</evidence>
<sequence>MKPQGWDEFLDYIAKKYDIRGKLKEIFLVRFAYEHWRKPDEEIWEMAEAASHETYKKQMTKIYSYFSADKPDGCPELELGSKGPGKFQILREWFKDIQYVEWRANPPIDSTPPPAVETGMYIPRPPIETECYREITKPGALVRVKAPEQTGKTSLVKQILGEANRHGYSTVYLNCQVAEAAMFSSLDRFCRWFCANVSRELGVKPQLDEYWDEELFGSLVSCQTYFQSYLLASIDSPLVLALDNLDRIFEYPDIAGDFLPLLRFWHEEANNVEIWQNLRLVIANSTEAYIQLDANQSPFNVGRAIKLPGFDREQISRLAKAHGLPSDGETERFIGDLLALVGGHPYLTRLAIEARSRTGENPLENAVTQGGIYSAHLLRHWENLQKQPELSVALKRAIASDAGVTLEPIVAYKLESAGLVTLEGDRARASCQLYRRYFGERL</sequence>
<dbReference type="Gene3D" id="3.40.50.300">
    <property type="entry name" value="P-loop containing nucleotide triphosphate hydrolases"/>
    <property type="match status" value="1"/>
</dbReference>
<dbReference type="Pfam" id="PF14516">
    <property type="entry name" value="AAA_35"/>
    <property type="match status" value="1"/>
</dbReference>
<gene>
    <name evidence="1" type="ORF">V0288_24215</name>
</gene>
<dbReference type="InterPro" id="IPR027417">
    <property type="entry name" value="P-loop_NTPase"/>
</dbReference>
<keyword evidence="2" id="KW-1185">Reference proteome</keyword>
<accession>A0AAW9QY70</accession>
<protein>
    <submittedName>
        <fullName evidence="1">AAA-like domain-containing protein</fullName>
    </submittedName>
</protein>
<reference evidence="1 2" key="1">
    <citation type="submission" date="2024-01" db="EMBL/GenBank/DDBJ databases">
        <title>Genomic insights into the taxonomy and metabolism of the cyanobacterium Pannus brasiliensis CCIBt3594.</title>
        <authorList>
            <person name="Machado M."/>
            <person name="Botero N.B."/>
            <person name="Andreote A.P.D."/>
            <person name="Feitosa A.M.T."/>
            <person name="Popin R."/>
            <person name="Sivonen K."/>
            <person name="Fiore M.F."/>
        </authorList>
    </citation>
    <scope>NUCLEOTIDE SEQUENCE [LARGE SCALE GENOMIC DNA]</scope>
    <source>
        <strain evidence="1 2">CCIBt3594</strain>
    </source>
</reference>
<dbReference type="EMBL" id="JBAFSM010000084">
    <property type="protein sequence ID" value="MEG3440254.1"/>
    <property type="molecule type" value="Genomic_DNA"/>
</dbReference>
<dbReference type="AlphaFoldDB" id="A0AAW9QY70"/>
<dbReference type="RefSeq" id="WP_332867723.1">
    <property type="nucleotide sequence ID" value="NZ_JBAFSM010000084.1"/>
</dbReference>
<organism evidence="1 2">
    <name type="scientific">Pannus brasiliensis CCIBt3594</name>
    <dbReference type="NCBI Taxonomy" id="1427578"/>
    <lineage>
        <taxon>Bacteria</taxon>
        <taxon>Bacillati</taxon>
        <taxon>Cyanobacteriota</taxon>
        <taxon>Cyanophyceae</taxon>
        <taxon>Oscillatoriophycideae</taxon>
        <taxon>Chroococcales</taxon>
        <taxon>Microcystaceae</taxon>
        <taxon>Pannus</taxon>
    </lineage>
</organism>